<organism evidence="5 6">
    <name type="scientific">Marinobacter adhaerens</name>
    <dbReference type="NCBI Taxonomy" id="1033846"/>
    <lineage>
        <taxon>Bacteria</taxon>
        <taxon>Pseudomonadati</taxon>
        <taxon>Pseudomonadota</taxon>
        <taxon>Gammaproteobacteria</taxon>
        <taxon>Pseudomonadales</taxon>
        <taxon>Marinobacteraceae</taxon>
        <taxon>Marinobacter</taxon>
    </lineage>
</organism>
<name>A0A851I455_9GAMM</name>
<keyword evidence="6" id="KW-1185">Reference proteome</keyword>
<dbReference type="PANTHER" id="PTHR17920:SF3">
    <property type="entry name" value="TRANSMEMBRANE AND COILED-COIL DOMAIN-CONTAINING PROTEIN 4"/>
    <property type="match status" value="1"/>
</dbReference>
<dbReference type="Gene3D" id="3.40.50.1820">
    <property type="entry name" value="alpha/beta hydrolase"/>
    <property type="match status" value="1"/>
</dbReference>
<evidence type="ECO:0000313" key="5">
    <source>
        <dbReference type="EMBL" id="NWN92871.1"/>
    </source>
</evidence>
<protein>
    <submittedName>
        <fullName evidence="5">DUF726 domain-containing protein</fullName>
    </submittedName>
</protein>
<gene>
    <name evidence="5" type="ORF">HLV39_15365</name>
</gene>
<keyword evidence="3" id="KW-1133">Transmembrane helix</keyword>
<comment type="subcellular location">
    <subcellularLocation>
        <location evidence="1">Membrane</location>
        <topology evidence="1">Multi-pass membrane protein</topology>
    </subcellularLocation>
</comment>
<evidence type="ECO:0000256" key="2">
    <source>
        <dbReference type="ARBA" id="ARBA00022692"/>
    </source>
</evidence>
<dbReference type="GO" id="GO:0016020">
    <property type="term" value="C:membrane"/>
    <property type="evidence" value="ECO:0007669"/>
    <property type="project" value="UniProtKB-SubCell"/>
</dbReference>
<dbReference type="EMBL" id="JABEVQ010000009">
    <property type="protein sequence ID" value="NWN92871.1"/>
    <property type="molecule type" value="Genomic_DNA"/>
</dbReference>
<evidence type="ECO:0000256" key="1">
    <source>
        <dbReference type="ARBA" id="ARBA00004141"/>
    </source>
</evidence>
<evidence type="ECO:0000313" key="6">
    <source>
        <dbReference type="Proteomes" id="UP000536442"/>
    </source>
</evidence>
<comment type="caution">
    <text evidence="5">The sequence shown here is derived from an EMBL/GenBank/DDBJ whole genome shotgun (WGS) entry which is preliminary data.</text>
</comment>
<dbReference type="PANTHER" id="PTHR17920">
    <property type="entry name" value="TRANSMEMBRANE AND COILED-COIL DOMAIN-CONTAINING PROTEIN 4 TMCO4"/>
    <property type="match status" value="1"/>
</dbReference>
<evidence type="ECO:0000256" key="4">
    <source>
        <dbReference type="ARBA" id="ARBA00023136"/>
    </source>
</evidence>
<dbReference type="AlphaFoldDB" id="A0A851I455"/>
<proteinExistence type="predicted"/>
<dbReference type="InterPro" id="IPR007941">
    <property type="entry name" value="DUF726"/>
</dbReference>
<evidence type="ECO:0000256" key="3">
    <source>
        <dbReference type="ARBA" id="ARBA00022989"/>
    </source>
</evidence>
<keyword evidence="2" id="KW-0812">Transmembrane</keyword>
<dbReference type="InterPro" id="IPR029058">
    <property type="entry name" value="AB_hydrolase_fold"/>
</dbReference>
<reference evidence="5 6" key="1">
    <citation type="submission" date="2020-03" db="EMBL/GenBank/DDBJ databases">
        <title>Metagenomic, metatranscriptomic, and metabolomic analyses revealed the key microbes and metabolic features during the fermentation of ganjang, Korean traditional soy sauce.</title>
        <authorList>
            <person name="Chun B.H."/>
            <person name="Jeon C.O."/>
        </authorList>
    </citation>
    <scope>NUCLEOTIDE SEQUENCE [LARGE SCALE GENOMIC DNA]</scope>
    <source>
        <strain evidence="5 6">KG14</strain>
    </source>
</reference>
<accession>A0A851I455</accession>
<dbReference type="Proteomes" id="UP000536442">
    <property type="component" value="Unassembled WGS sequence"/>
</dbReference>
<keyword evidence="4" id="KW-0472">Membrane</keyword>
<dbReference type="Pfam" id="PF05277">
    <property type="entry name" value="DUF726"/>
    <property type="match status" value="1"/>
</dbReference>
<sequence>MKNFKTFGSKISSQAQSWAKNAGEWADRAADTIGELTDSKLHESGEHYCSWCFELHSCSPVESSNFSRNVYSCDGCGNRIVKCRVCDNYAKFMAKTENKTEEPEEEQDEKSSSTWGWDNQFCSVHSGTIANFEHLNDQLDEISDYKKIFERSGRNFKKIGTATACSVGTAAVIGPMAFLAAPAMGAAIGSSFYGLSGAAATSKGLAVLGGGAIASGGLGMAGGVGVVTATGAALGARDGGIISNGYFGDVDGFEIEQLTEGEGPTVVCINGFLNEGNEAASAEWLKSVIRQYRDNPIVHVAWESKRLKDIAEFAGSFGATKQTAWHSARIAGKRGLRTAAKKAAPLGWSMTALGLVSNPWSIACVKAAETGALLADLIARTDREYILIGHSLGARVAYFCMEALASKSESFIREAHLLGGAIDCGKRFDEDGNSTESTKTNWDNATGAVIDKIWNYHSSNDGVLKFLYPRGDKFQGYPIGRHRIEHDKVENVDVTDVVGGHSEYIPNLGAFLKKNGAITG</sequence>
<dbReference type="SUPFAM" id="SSF53474">
    <property type="entry name" value="alpha/beta-Hydrolases"/>
    <property type="match status" value="1"/>
</dbReference>